<reference evidence="2 3" key="1">
    <citation type="submission" date="2021-09" db="EMBL/GenBank/DDBJ databases">
        <title>Genomic insights and catalytic innovation underlie evolution of tropane alkaloids biosynthesis.</title>
        <authorList>
            <person name="Wang Y.-J."/>
            <person name="Tian T."/>
            <person name="Huang J.-P."/>
            <person name="Huang S.-X."/>
        </authorList>
    </citation>
    <scope>NUCLEOTIDE SEQUENCE [LARGE SCALE GENOMIC DNA]</scope>
    <source>
        <strain evidence="2">KIB-2018</strain>
        <tissue evidence="2">Leaf</tissue>
    </source>
</reference>
<dbReference type="Proteomes" id="UP001159364">
    <property type="component" value="Linkage Group LG04"/>
</dbReference>
<dbReference type="AlphaFoldDB" id="A0AAV8TQT7"/>
<proteinExistence type="predicted"/>
<dbReference type="EMBL" id="JAIWQS010000004">
    <property type="protein sequence ID" value="KAJ8768489.1"/>
    <property type="molecule type" value="Genomic_DNA"/>
</dbReference>
<evidence type="ECO:0000313" key="2">
    <source>
        <dbReference type="EMBL" id="KAJ8768489.1"/>
    </source>
</evidence>
<keyword evidence="3" id="KW-1185">Reference proteome</keyword>
<protein>
    <recommendedName>
        <fullName evidence="4">Metallothionein</fullName>
    </recommendedName>
</protein>
<organism evidence="2 3">
    <name type="scientific">Erythroxylum novogranatense</name>
    <dbReference type="NCBI Taxonomy" id="1862640"/>
    <lineage>
        <taxon>Eukaryota</taxon>
        <taxon>Viridiplantae</taxon>
        <taxon>Streptophyta</taxon>
        <taxon>Embryophyta</taxon>
        <taxon>Tracheophyta</taxon>
        <taxon>Spermatophyta</taxon>
        <taxon>Magnoliopsida</taxon>
        <taxon>eudicotyledons</taxon>
        <taxon>Gunneridae</taxon>
        <taxon>Pentapetalae</taxon>
        <taxon>rosids</taxon>
        <taxon>fabids</taxon>
        <taxon>Malpighiales</taxon>
        <taxon>Erythroxylaceae</taxon>
        <taxon>Erythroxylum</taxon>
    </lineage>
</organism>
<name>A0AAV8TQT7_9ROSI</name>
<evidence type="ECO:0000256" key="1">
    <source>
        <dbReference type="SAM" id="MobiDB-lite"/>
    </source>
</evidence>
<feature type="compositionally biased region" description="Acidic residues" evidence="1">
    <location>
        <begin position="1"/>
        <end position="17"/>
    </location>
</feature>
<accession>A0AAV8TQT7</accession>
<gene>
    <name evidence="2" type="ORF">K2173_022579</name>
</gene>
<comment type="caution">
    <text evidence="2">The sequence shown here is derived from an EMBL/GenBank/DDBJ whole genome shotgun (WGS) entry which is preliminary data.</text>
</comment>
<evidence type="ECO:0000313" key="3">
    <source>
        <dbReference type="Proteomes" id="UP001159364"/>
    </source>
</evidence>
<sequence>MASTEEGELSSSGDDENPLCSTGDPTVAAKSLAASGSVQVPSVNRTIQSIHAGEGLLQCCDFKLCGCSATKNCETK</sequence>
<evidence type="ECO:0008006" key="4">
    <source>
        <dbReference type="Google" id="ProtNLM"/>
    </source>
</evidence>
<feature type="region of interest" description="Disordered" evidence="1">
    <location>
        <begin position="1"/>
        <end position="24"/>
    </location>
</feature>